<keyword evidence="10" id="KW-0418">Kinase</keyword>
<gene>
    <name evidence="10" type="primary">YNK1</name>
    <name evidence="10" type="ORF">PhCBS80983_g01579</name>
</gene>
<dbReference type="InterPro" id="IPR006602">
    <property type="entry name" value="DM10_dom"/>
</dbReference>
<dbReference type="InterPro" id="IPR036850">
    <property type="entry name" value="NDK-like_dom_sf"/>
</dbReference>
<name>A0A507EA18_9FUNG</name>
<evidence type="ECO:0000313" key="11">
    <source>
        <dbReference type="Proteomes" id="UP000318582"/>
    </source>
</evidence>
<evidence type="ECO:0000256" key="6">
    <source>
        <dbReference type="ARBA" id="ARBA00023273"/>
    </source>
</evidence>
<evidence type="ECO:0000256" key="7">
    <source>
        <dbReference type="PROSITE-ProRule" id="PRU00706"/>
    </source>
</evidence>
<dbReference type="Pfam" id="PF00334">
    <property type="entry name" value="NDK"/>
    <property type="match status" value="2"/>
</dbReference>
<evidence type="ECO:0000256" key="2">
    <source>
        <dbReference type="ARBA" id="ARBA00004245"/>
    </source>
</evidence>
<comment type="caution">
    <text evidence="10">The sequence shown here is derived from an EMBL/GenBank/DDBJ whole genome shotgun (WGS) entry which is preliminary data.</text>
</comment>
<accession>A0A507EA18</accession>
<dbReference type="GO" id="GO:0004550">
    <property type="term" value="F:nucleoside diphosphate kinase activity"/>
    <property type="evidence" value="ECO:0007669"/>
    <property type="project" value="InterPro"/>
</dbReference>
<protein>
    <recommendedName>
        <fullName evidence="3">Nucleoside diphosphate kinase</fullName>
    </recommendedName>
</protein>
<organism evidence="10 11">
    <name type="scientific">Powellomyces hirtus</name>
    <dbReference type="NCBI Taxonomy" id="109895"/>
    <lineage>
        <taxon>Eukaryota</taxon>
        <taxon>Fungi</taxon>
        <taxon>Fungi incertae sedis</taxon>
        <taxon>Chytridiomycota</taxon>
        <taxon>Chytridiomycota incertae sedis</taxon>
        <taxon>Chytridiomycetes</taxon>
        <taxon>Spizellomycetales</taxon>
        <taxon>Powellomycetaceae</taxon>
        <taxon>Powellomyces</taxon>
    </lineage>
</organism>
<dbReference type="PANTHER" id="PTHR43109">
    <property type="entry name" value="NUCLEOSIDE DIPHOSPHATE KINASE 7"/>
    <property type="match status" value="1"/>
</dbReference>
<dbReference type="InterPro" id="IPR037993">
    <property type="entry name" value="NDPk7B"/>
</dbReference>
<keyword evidence="5" id="KW-0206">Cytoskeleton</keyword>
<reference evidence="10 11" key="1">
    <citation type="journal article" date="2019" name="Sci. Rep.">
        <title>Comparative genomics of chytrid fungi reveal insights into the obligate biotrophic and pathogenic lifestyle of Synchytrium endobioticum.</title>
        <authorList>
            <person name="van de Vossenberg B.T.L.H."/>
            <person name="Warris S."/>
            <person name="Nguyen H.D.T."/>
            <person name="van Gent-Pelzer M.P.E."/>
            <person name="Joly D.L."/>
            <person name="van de Geest H.C."/>
            <person name="Bonants P.J.M."/>
            <person name="Smith D.S."/>
            <person name="Levesque C.A."/>
            <person name="van der Lee T.A.J."/>
        </authorList>
    </citation>
    <scope>NUCLEOTIDE SEQUENCE [LARGE SCALE GENOMIC DNA]</scope>
    <source>
        <strain evidence="10 11">CBS 809.83</strain>
    </source>
</reference>
<dbReference type="Proteomes" id="UP000318582">
    <property type="component" value="Unassembled WGS sequence"/>
</dbReference>
<evidence type="ECO:0000256" key="1">
    <source>
        <dbReference type="ARBA" id="ARBA00004138"/>
    </source>
</evidence>
<dbReference type="Gene3D" id="3.30.70.141">
    <property type="entry name" value="Nucleoside diphosphate kinase-like domain"/>
    <property type="match status" value="2"/>
</dbReference>
<keyword evidence="10" id="KW-0808">Transferase</keyword>
<evidence type="ECO:0000256" key="3">
    <source>
        <dbReference type="ARBA" id="ARBA00017632"/>
    </source>
</evidence>
<dbReference type="FunFam" id="3.30.70.141:FF:000004">
    <property type="entry name" value="Nucleoside diphosphate kinase 7"/>
    <property type="match status" value="1"/>
</dbReference>
<dbReference type="InterPro" id="IPR057579">
    <property type="entry name" value="DM10_NDK7"/>
</dbReference>
<comment type="subcellular location">
    <subcellularLocation>
        <location evidence="1">Cell projection</location>
        <location evidence="1">Cilium</location>
    </subcellularLocation>
    <subcellularLocation>
        <location evidence="2">Cytoplasm</location>
        <location evidence="2">Cytoskeleton</location>
    </subcellularLocation>
</comment>
<comment type="similarity">
    <text evidence="7 8">Belongs to the NDK family.</text>
</comment>
<dbReference type="SMART" id="SM00676">
    <property type="entry name" value="DM10"/>
    <property type="match status" value="1"/>
</dbReference>
<dbReference type="EMBL" id="QEAQ01000013">
    <property type="protein sequence ID" value="TPX60702.1"/>
    <property type="molecule type" value="Genomic_DNA"/>
</dbReference>
<comment type="caution">
    <text evidence="7">Lacks conserved residue(s) required for the propagation of feature annotation.</text>
</comment>
<keyword evidence="4" id="KW-0963">Cytoplasm</keyword>
<proteinExistence type="inferred from homology"/>
<evidence type="ECO:0000256" key="4">
    <source>
        <dbReference type="ARBA" id="ARBA00022490"/>
    </source>
</evidence>
<feature type="domain" description="DM10" evidence="9">
    <location>
        <begin position="8"/>
        <end position="95"/>
    </location>
</feature>
<dbReference type="CDD" id="cd04412">
    <property type="entry name" value="NDPk7B"/>
    <property type="match status" value="1"/>
</dbReference>
<dbReference type="PANTHER" id="PTHR43109:SF2">
    <property type="entry name" value="NUCLEOSIDE DIPHOSPHATE KINASE 7"/>
    <property type="match status" value="1"/>
</dbReference>
<dbReference type="AlphaFoldDB" id="A0A507EA18"/>
<keyword evidence="11" id="KW-1185">Reference proteome</keyword>
<dbReference type="GO" id="GO:0006228">
    <property type="term" value="P:UTP biosynthetic process"/>
    <property type="evidence" value="ECO:0007669"/>
    <property type="project" value="InterPro"/>
</dbReference>
<evidence type="ECO:0000259" key="9">
    <source>
        <dbReference type="PROSITE" id="PS51336"/>
    </source>
</evidence>
<dbReference type="Gene3D" id="2.30.29.170">
    <property type="match status" value="1"/>
</dbReference>
<sequence length="354" mass="40028">MAATTEDSGTRFCFLVDWYDGHADLSRSYQLFYFPVDQTIEMYDVKQRRSFLKRTRVDLRLQDLYIGAAVNVNARQLVIRGYGDEFTQNELQHQMERTLMVIKPNAFREAGEILDDVQKRGFTLCRLRMLQISRQNADSICRFEQNGASDLAGGRAIAVELMKPNAVGELVANFNGGGRKNVYIASSAQSVQQGLDEIFNEPAYSRIPRTAVFQNSTLALIRPHAVNSGMTGQILNEILKAGYEVNDMELFRLENANAEEFLEVYKGVVPEYHSMLNHLTSGPVIALEISGKPDIVNNFREFCGPMDPELGRVLRPQSIRAQFGSDKVHNAIHCTDLDEDGPLEIQYFFRILVT</sequence>
<dbReference type="Pfam" id="PF25364">
    <property type="entry name" value="PH_NDK7_N"/>
    <property type="match status" value="1"/>
</dbReference>
<dbReference type="GO" id="GO:0006241">
    <property type="term" value="P:CTP biosynthetic process"/>
    <property type="evidence" value="ECO:0007669"/>
    <property type="project" value="InterPro"/>
</dbReference>
<dbReference type="InterPro" id="IPR001564">
    <property type="entry name" value="Nucleoside_diP_kinase"/>
</dbReference>
<dbReference type="PROSITE" id="PS51374">
    <property type="entry name" value="NDPK_LIKE"/>
    <property type="match status" value="2"/>
</dbReference>
<evidence type="ECO:0000313" key="10">
    <source>
        <dbReference type="EMBL" id="TPX60702.1"/>
    </source>
</evidence>
<dbReference type="SUPFAM" id="SSF54919">
    <property type="entry name" value="Nucleoside diphosphate kinase, NDK"/>
    <property type="match status" value="2"/>
</dbReference>
<keyword evidence="6" id="KW-0966">Cell projection</keyword>
<dbReference type="SMART" id="SM00562">
    <property type="entry name" value="NDK"/>
    <property type="match status" value="1"/>
</dbReference>
<dbReference type="PROSITE" id="PS51336">
    <property type="entry name" value="DM10"/>
    <property type="match status" value="1"/>
</dbReference>
<evidence type="ECO:0000256" key="8">
    <source>
        <dbReference type="RuleBase" id="RU004011"/>
    </source>
</evidence>
<evidence type="ECO:0000256" key="5">
    <source>
        <dbReference type="ARBA" id="ARBA00023212"/>
    </source>
</evidence>
<dbReference type="STRING" id="109895.A0A507EA18"/>
<dbReference type="PRINTS" id="PR01243">
    <property type="entry name" value="NUCDPKINASE"/>
</dbReference>
<dbReference type="GO" id="GO:0006183">
    <property type="term" value="P:GTP biosynthetic process"/>
    <property type="evidence" value="ECO:0007669"/>
    <property type="project" value="InterPro"/>
</dbReference>
<dbReference type="GO" id="GO:0005879">
    <property type="term" value="C:axonemal microtubule"/>
    <property type="evidence" value="ECO:0007669"/>
    <property type="project" value="TreeGrafter"/>
</dbReference>
<dbReference type="InterPro" id="IPR034907">
    <property type="entry name" value="NDK-like_dom"/>
</dbReference>